<evidence type="ECO:0000256" key="2">
    <source>
        <dbReference type="ARBA" id="ARBA00022692"/>
    </source>
</evidence>
<feature type="transmembrane region" description="Helical" evidence="5">
    <location>
        <begin position="108"/>
        <end position="125"/>
    </location>
</feature>
<dbReference type="Pfam" id="PF01925">
    <property type="entry name" value="TauE"/>
    <property type="match status" value="1"/>
</dbReference>
<dbReference type="InterPro" id="IPR002781">
    <property type="entry name" value="TM_pro_TauE-like"/>
</dbReference>
<keyword evidence="2 5" id="KW-0812">Transmembrane</keyword>
<evidence type="ECO:0000313" key="6">
    <source>
        <dbReference type="EMBL" id="MBC2593445.1"/>
    </source>
</evidence>
<name>A0A842HAR2_9BACT</name>
<comment type="subcellular location">
    <subcellularLocation>
        <location evidence="5">Cell membrane</location>
        <topology evidence="5">Multi-pass membrane protein</topology>
    </subcellularLocation>
    <subcellularLocation>
        <location evidence="1">Membrane</location>
        <topology evidence="1">Multi-pass membrane protein</topology>
    </subcellularLocation>
</comment>
<keyword evidence="3 5" id="KW-1133">Transmembrane helix</keyword>
<evidence type="ECO:0000256" key="4">
    <source>
        <dbReference type="ARBA" id="ARBA00023136"/>
    </source>
</evidence>
<feature type="transmembrane region" description="Helical" evidence="5">
    <location>
        <begin position="178"/>
        <end position="199"/>
    </location>
</feature>
<keyword evidence="4 5" id="KW-0472">Membrane</keyword>
<protein>
    <recommendedName>
        <fullName evidence="5">Probable membrane transporter protein</fullName>
    </recommendedName>
</protein>
<gene>
    <name evidence="6" type="ORF">H5P28_04145</name>
</gene>
<feature type="transmembrane region" description="Helical" evidence="5">
    <location>
        <begin position="49"/>
        <end position="70"/>
    </location>
</feature>
<comment type="caution">
    <text evidence="6">The sequence shown here is derived from an EMBL/GenBank/DDBJ whole genome shotgun (WGS) entry which is preliminary data.</text>
</comment>
<feature type="transmembrane region" description="Helical" evidence="5">
    <location>
        <begin position="82"/>
        <end position="101"/>
    </location>
</feature>
<evidence type="ECO:0000256" key="5">
    <source>
        <dbReference type="RuleBase" id="RU363041"/>
    </source>
</evidence>
<reference evidence="6 7" key="1">
    <citation type="submission" date="2020-07" db="EMBL/GenBank/DDBJ databases">
        <authorList>
            <person name="Feng X."/>
        </authorList>
    </citation>
    <scope>NUCLEOTIDE SEQUENCE [LARGE SCALE GENOMIC DNA]</scope>
    <source>
        <strain evidence="6 7">JCM31066</strain>
    </source>
</reference>
<dbReference type="AlphaFoldDB" id="A0A842HAR2"/>
<dbReference type="RefSeq" id="WP_185674449.1">
    <property type="nucleotide sequence ID" value="NZ_JACHVB010000013.1"/>
</dbReference>
<comment type="similarity">
    <text evidence="5">Belongs to the 4-toluene sulfonate uptake permease (TSUP) (TC 2.A.102) family.</text>
</comment>
<accession>A0A842HAR2</accession>
<sequence>MSPEWIIAYLALGAVVGVMAGMLGIGGGGIIVPILTTIFAAQGIPDEQIVHLSLGTAMATIVITATSSIRAHHRHGAVLWPVVWKMAPGVLVGTFCATYLASHLSSRALGIFFACFMGYVALGMFRNLKPKPQRQLPAPPVCALVGAVIGGISALAAIGGGALTTTFLMWCNTHVRQAIATSAAVGLPIAVAGTLGYIVNGLGTEGLPIHSAGFVYLPAVVLIATTSFFTAPIGAKLTHTLPGGVVKKTFAVLLIGLSVKMLFTVFGT</sequence>
<feature type="transmembrane region" description="Helical" evidence="5">
    <location>
        <begin position="145"/>
        <end position="171"/>
    </location>
</feature>
<evidence type="ECO:0000313" key="7">
    <source>
        <dbReference type="Proteomes" id="UP000546464"/>
    </source>
</evidence>
<dbReference type="PANTHER" id="PTHR43483">
    <property type="entry name" value="MEMBRANE TRANSPORTER PROTEIN HI_0806-RELATED"/>
    <property type="match status" value="1"/>
</dbReference>
<organism evidence="6 7">
    <name type="scientific">Ruficoccus amylovorans</name>
    <dbReference type="NCBI Taxonomy" id="1804625"/>
    <lineage>
        <taxon>Bacteria</taxon>
        <taxon>Pseudomonadati</taxon>
        <taxon>Verrucomicrobiota</taxon>
        <taxon>Opitutia</taxon>
        <taxon>Puniceicoccales</taxon>
        <taxon>Cerasicoccaceae</taxon>
        <taxon>Ruficoccus</taxon>
    </lineage>
</organism>
<feature type="transmembrane region" description="Helical" evidence="5">
    <location>
        <begin position="6"/>
        <end position="37"/>
    </location>
</feature>
<evidence type="ECO:0000256" key="3">
    <source>
        <dbReference type="ARBA" id="ARBA00022989"/>
    </source>
</evidence>
<feature type="transmembrane region" description="Helical" evidence="5">
    <location>
        <begin position="245"/>
        <end position="266"/>
    </location>
</feature>
<dbReference type="GO" id="GO:0005886">
    <property type="term" value="C:plasma membrane"/>
    <property type="evidence" value="ECO:0007669"/>
    <property type="project" value="UniProtKB-SubCell"/>
</dbReference>
<keyword evidence="5" id="KW-1003">Cell membrane</keyword>
<evidence type="ECO:0000256" key="1">
    <source>
        <dbReference type="ARBA" id="ARBA00004141"/>
    </source>
</evidence>
<dbReference type="EMBL" id="JACHVB010000013">
    <property type="protein sequence ID" value="MBC2593445.1"/>
    <property type="molecule type" value="Genomic_DNA"/>
</dbReference>
<feature type="transmembrane region" description="Helical" evidence="5">
    <location>
        <begin position="211"/>
        <end position="233"/>
    </location>
</feature>
<proteinExistence type="inferred from homology"/>
<dbReference type="Proteomes" id="UP000546464">
    <property type="component" value="Unassembled WGS sequence"/>
</dbReference>
<keyword evidence="7" id="KW-1185">Reference proteome</keyword>
<dbReference type="PANTHER" id="PTHR43483:SF3">
    <property type="entry name" value="MEMBRANE TRANSPORTER PROTEIN HI_0806-RELATED"/>
    <property type="match status" value="1"/>
</dbReference>